<dbReference type="GO" id="GO:0032259">
    <property type="term" value="P:methylation"/>
    <property type="evidence" value="ECO:0007669"/>
    <property type="project" value="UniProtKB-KW"/>
</dbReference>
<evidence type="ECO:0000313" key="2">
    <source>
        <dbReference type="EMBL" id="NDV85410.1"/>
    </source>
</evidence>
<keyword evidence="2" id="KW-0489">Methyltransferase</keyword>
<gene>
    <name evidence="2" type="ORF">GTW51_01705</name>
</gene>
<sequence>MAIGGEFTLRLLRDAGIAERMRILDVGCGTGGVPLIAADLIGFGGSVLGIDRDARMVEMARERALGAGMGNIRSEVLDMDDLPAGSDPLWRLPAEIGRVRTQVRPASIPAPSCQLIQ</sequence>
<dbReference type="EMBL" id="JAAAMJ010000001">
    <property type="protein sequence ID" value="NDV85410.1"/>
    <property type="molecule type" value="Genomic_DNA"/>
</dbReference>
<evidence type="ECO:0000259" key="1">
    <source>
        <dbReference type="Pfam" id="PF13847"/>
    </source>
</evidence>
<dbReference type="Proteomes" id="UP000476332">
    <property type="component" value="Unassembled WGS sequence"/>
</dbReference>
<reference evidence="2 3" key="1">
    <citation type="submission" date="2020-01" db="EMBL/GenBank/DDBJ databases">
        <title>Genomes of bacteria type strains.</title>
        <authorList>
            <person name="Chen J."/>
            <person name="Zhu S."/>
            <person name="Chen J."/>
        </authorList>
    </citation>
    <scope>NUCLEOTIDE SEQUENCE [LARGE SCALE GENOMIC DNA]</scope>
    <source>
        <strain evidence="2 3">KCTC 52919</strain>
    </source>
</reference>
<accession>A0A6L9MCJ4</accession>
<keyword evidence="2" id="KW-0808">Transferase</keyword>
<dbReference type="SUPFAM" id="SSF53335">
    <property type="entry name" value="S-adenosyl-L-methionine-dependent methyltransferases"/>
    <property type="match status" value="1"/>
</dbReference>
<protein>
    <submittedName>
        <fullName evidence="2">Methyltransferase domain-containing protein</fullName>
    </submittedName>
</protein>
<dbReference type="Pfam" id="PF13847">
    <property type="entry name" value="Methyltransf_31"/>
    <property type="match status" value="1"/>
</dbReference>
<dbReference type="AlphaFoldDB" id="A0A6L9MCJ4"/>
<organism evidence="2 3">
    <name type="scientific">Aurantimonas aggregata</name>
    <dbReference type="NCBI Taxonomy" id="2047720"/>
    <lineage>
        <taxon>Bacteria</taxon>
        <taxon>Pseudomonadati</taxon>
        <taxon>Pseudomonadota</taxon>
        <taxon>Alphaproteobacteria</taxon>
        <taxon>Hyphomicrobiales</taxon>
        <taxon>Aurantimonadaceae</taxon>
        <taxon>Aurantimonas</taxon>
    </lineage>
</organism>
<feature type="domain" description="Methyltransferase" evidence="1">
    <location>
        <begin position="19"/>
        <end position="83"/>
    </location>
</feature>
<dbReference type="InterPro" id="IPR025714">
    <property type="entry name" value="Methyltranfer_dom"/>
</dbReference>
<comment type="caution">
    <text evidence="2">The sequence shown here is derived from an EMBL/GenBank/DDBJ whole genome shotgun (WGS) entry which is preliminary data.</text>
</comment>
<dbReference type="InterPro" id="IPR029063">
    <property type="entry name" value="SAM-dependent_MTases_sf"/>
</dbReference>
<evidence type="ECO:0000313" key="3">
    <source>
        <dbReference type="Proteomes" id="UP000476332"/>
    </source>
</evidence>
<dbReference type="CDD" id="cd02440">
    <property type="entry name" value="AdoMet_MTases"/>
    <property type="match status" value="1"/>
</dbReference>
<keyword evidence="3" id="KW-1185">Reference proteome</keyword>
<proteinExistence type="predicted"/>
<dbReference type="Gene3D" id="3.40.50.150">
    <property type="entry name" value="Vaccinia Virus protein VP39"/>
    <property type="match status" value="1"/>
</dbReference>
<name>A0A6L9MCJ4_9HYPH</name>
<dbReference type="GO" id="GO:0008168">
    <property type="term" value="F:methyltransferase activity"/>
    <property type="evidence" value="ECO:0007669"/>
    <property type="project" value="UniProtKB-KW"/>
</dbReference>